<dbReference type="Proteomes" id="UP001301653">
    <property type="component" value="Unassembled WGS sequence"/>
</dbReference>
<dbReference type="EMBL" id="JAYFUH010000061">
    <property type="protein sequence ID" value="MEA5666782.1"/>
    <property type="molecule type" value="Genomic_DNA"/>
</dbReference>
<keyword evidence="1" id="KW-1133">Transmembrane helix</keyword>
<feature type="transmembrane region" description="Helical" evidence="1">
    <location>
        <begin position="27"/>
        <end position="51"/>
    </location>
</feature>
<organism evidence="2 3">
    <name type="scientific">Stenotrophomonas capsici</name>
    <dbReference type="NCBI Taxonomy" id="3110230"/>
    <lineage>
        <taxon>Bacteria</taxon>
        <taxon>Pseudomonadati</taxon>
        <taxon>Pseudomonadota</taxon>
        <taxon>Gammaproteobacteria</taxon>
        <taxon>Lysobacterales</taxon>
        <taxon>Lysobacteraceae</taxon>
        <taxon>Stenotrophomonas</taxon>
    </lineage>
</organism>
<name>A0ABU5V1E5_9GAMM</name>
<evidence type="ECO:0000256" key="1">
    <source>
        <dbReference type="SAM" id="Phobius"/>
    </source>
</evidence>
<comment type="caution">
    <text evidence="2">The sequence shown here is derived from an EMBL/GenBank/DDBJ whole genome shotgun (WGS) entry which is preliminary data.</text>
</comment>
<keyword evidence="1" id="KW-0812">Transmembrane</keyword>
<dbReference type="RefSeq" id="WP_323438032.1">
    <property type="nucleotide sequence ID" value="NZ_JAYFUH010000061.1"/>
</dbReference>
<keyword evidence="3" id="KW-1185">Reference proteome</keyword>
<reference evidence="2 3" key="1">
    <citation type="submission" date="2023-12" db="EMBL/GenBank/DDBJ databases">
        <title>Stenotrophomonas guangdongensis sp. nov., isolated from wilted pepper plants (Capsicum annuum).</title>
        <authorList>
            <person name="Qiu M."/>
            <person name="Li Y."/>
            <person name="Liu Q."/>
            <person name="Zhang X."/>
            <person name="Huang Y."/>
            <person name="Guo R."/>
            <person name="Hu M."/>
            <person name="Zhou J."/>
            <person name="Zhou X."/>
        </authorList>
    </citation>
    <scope>NUCLEOTIDE SEQUENCE [LARGE SCALE GENOMIC DNA]</scope>
    <source>
        <strain evidence="2 3">MH1</strain>
    </source>
</reference>
<evidence type="ECO:0000313" key="3">
    <source>
        <dbReference type="Proteomes" id="UP001301653"/>
    </source>
</evidence>
<protein>
    <recommendedName>
        <fullName evidence="4">Transmembrane protein</fullName>
    </recommendedName>
</protein>
<evidence type="ECO:0008006" key="4">
    <source>
        <dbReference type="Google" id="ProtNLM"/>
    </source>
</evidence>
<gene>
    <name evidence="2" type="ORF">VA603_04430</name>
</gene>
<sequence>MSAAWLIVAVTHVPVHQSDGSGPDGVVILLYLSLWPLALLLVHSALLACLVRDRNPATLMQGRWGLSLHGVLGAGFFLYALHLFHPG</sequence>
<feature type="transmembrane region" description="Helical" evidence="1">
    <location>
        <begin position="63"/>
        <end position="84"/>
    </location>
</feature>
<keyword evidence="1" id="KW-0472">Membrane</keyword>
<evidence type="ECO:0000313" key="2">
    <source>
        <dbReference type="EMBL" id="MEA5666782.1"/>
    </source>
</evidence>
<accession>A0ABU5V1E5</accession>
<proteinExistence type="predicted"/>